<gene>
    <name evidence="1" type="ORF">ATO8_20189</name>
</gene>
<comment type="caution">
    <text evidence="1">The sequence shown here is derived from an EMBL/GenBank/DDBJ whole genome shotgun (WGS) entry which is preliminary data.</text>
</comment>
<dbReference type="SUPFAM" id="SSF53335">
    <property type="entry name" value="S-adenosyl-L-methionine-dependent methyltransferases"/>
    <property type="match status" value="1"/>
</dbReference>
<proteinExistence type="predicted"/>
<evidence type="ECO:0000313" key="1">
    <source>
        <dbReference type="EMBL" id="ETW10811.1"/>
    </source>
</evidence>
<protein>
    <recommendedName>
        <fullName evidence="3">Type II DNA modification enzyme</fullName>
    </recommendedName>
</protein>
<evidence type="ECO:0000313" key="2">
    <source>
        <dbReference type="Proteomes" id="UP000019063"/>
    </source>
</evidence>
<dbReference type="PATRIC" id="fig|1317118.6.peg.4135"/>
<organism evidence="1 2">
    <name type="scientific">Roseivivax marinus</name>
    <dbReference type="NCBI Taxonomy" id="1379903"/>
    <lineage>
        <taxon>Bacteria</taxon>
        <taxon>Pseudomonadati</taxon>
        <taxon>Pseudomonadota</taxon>
        <taxon>Alphaproteobacteria</taxon>
        <taxon>Rhodobacterales</taxon>
        <taxon>Roseobacteraceae</taxon>
        <taxon>Roseivivax</taxon>
    </lineage>
</organism>
<dbReference type="EMBL" id="AQQW01000023">
    <property type="protein sequence ID" value="ETW10811.1"/>
    <property type="molecule type" value="Genomic_DNA"/>
</dbReference>
<dbReference type="Gene3D" id="3.40.50.150">
    <property type="entry name" value="Vaccinia Virus protein VP39"/>
    <property type="match status" value="1"/>
</dbReference>
<dbReference type="STRING" id="1379903.ATO8_20189"/>
<sequence length="289" mass="30919">MPGIAAACVTEVQTRYPDGFASIIEPSAGNGAFLAHLPKGVFAMDIDPQGPSIVGQDFLTFDASSREDGQCLIIGNPPFGKNASTAVRFFNRAADVGADVIAFVVPRTFAKISLLNRLGLAFGLVSETPLPCPSVVIDGRPCNVPCAFQIWARQDVPRQRVDLPTVHADFAYCERNYSDLAIQRVGANAGRVKTPRAAGSPSSHYFLNATGISPDTLHARFACIDFDSVRANTAGNPSIAKTELVALYRDVVEFDTTVTAASLDDPLGRKQSPETTIGIERAALKNHDR</sequence>
<dbReference type="eggNOG" id="COG0827">
    <property type="taxonomic scope" value="Bacteria"/>
</dbReference>
<accession>W4HF88</accession>
<keyword evidence="2" id="KW-1185">Reference proteome</keyword>
<name>W4HF88_9RHOB</name>
<dbReference type="RefSeq" id="WP_051487957.1">
    <property type="nucleotide sequence ID" value="NZ_AQQW01000023.1"/>
</dbReference>
<reference evidence="1 2" key="1">
    <citation type="journal article" date="2014" name="Antonie Van Leeuwenhoek">
        <title>Roseivivax atlanticus sp. nov., isolated from surface seawater of the Atlantic Ocean.</title>
        <authorList>
            <person name="Li G."/>
            <person name="Lai Q."/>
            <person name="Liu X."/>
            <person name="Sun F."/>
            <person name="Shao Z."/>
        </authorList>
    </citation>
    <scope>NUCLEOTIDE SEQUENCE [LARGE SCALE GENOMIC DNA]</scope>
    <source>
        <strain evidence="1 2">22II-s10s</strain>
    </source>
</reference>
<dbReference type="Proteomes" id="UP000019063">
    <property type="component" value="Unassembled WGS sequence"/>
</dbReference>
<dbReference type="InterPro" id="IPR029063">
    <property type="entry name" value="SAM-dependent_MTases_sf"/>
</dbReference>
<dbReference type="AlphaFoldDB" id="W4HF88"/>
<evidence type="ECO:0008006" key="3">
    <source>
        <dbReference type="Google" id="ProtNLM"/>
    </source>
</evidence>